<sequence>MLVVAYKNPSKWLPITLVQNANTLTATIDINSKRLADALSPKDYGTKQKREDELLHRFPTSPLPYIMKPSVLVDNSGVILAWSLPGVLSPDIQVRPFLRWLTVGASSRSNWRNTEAHFKDADLEGCLNFPPGWFQQGISSPDWLPAVSATLKVHNTDQGGRKWLDNMLIPLSVLSAALAIMHLDLYVAGRESIIKLYEGQGPRDPEMAALLECWPSVFSASLVIVNRETPFHRDHNSRVQWFDLLASIGCYPGSVFDMPTLSTACYYPPGSVIGISGNLVCHGVARTDGDRLCLASYMRDNVHSAMGVPRSNSVCHQDLERLWRENR</sequence>
<keyword evidence="5" id="KW-0408">Iron</keyword>
<dbReference type="OrthoDB" id="3200752at2759"/>
<name>A0A0C9T6I1_PAXIN</name>
<dbReference type="HOGENOM" id="CLU_039070_4_2_1"/>
<keyword evidence="2" id="KW-0479">Metal-binding</keyword>
<dbReference type="GO" id="GO:0046872">
    <property type="term" value="F:metal ion binding"/>
    <property type="evidence" value="ECO:0007669"/>
    <property type="project" value="UniProtKB-KW"/>
</dbReference>
<proteinExistence type="predicted"/>
<evidence type="ECO:0000256" key="1">
    <source>
        <dbReference type="ARBA" id="ARBA00001954"/>
    </source>
</evidence>
<dbReference type="InterPro" id="IPR024779">
    <property type="entry name" value="2OGFeDO_JBP1/TET_oxygenase_dom"/>
</dbReference>
<evidence type="ECO:0000256" key="3">
    <source>
        <dbReference type="ARBA" id="ARBA00022964"/>
    </source>
</evidence>
<keyword evidence="8" id="KW-1185">Reference proteome</keyword>
<reference evidence="7 8" key="1">
    <citation type="submission" date="2014-06" db="EMBL/GenBank/DDBJ databases">
        <authorList>
            <consortium name="DOE Joint Genome Institute"/>
            <person name="Kuo A."/>
            <person name="Kohler A."/>
            <person name="Nagy L.G."/>
            <person name="Floudas D."/>
            <person name="Copeland A."/>
            <person name="Barry K.W."/>
            <person name="Cichocki N."/>
            <person name="Veneault-Fourrey C."/>
            <person name="LaButti K."/>
            <person name="Lindquist E.A."/>
            <person name="Lipzen A."/>
            <person name="Lundell T."/>
            <person name="Morin E."/>
            <person name="Murat C."/>
            <person name="Sun H."/>
            <person name="Tunlid A."/>
            <person name="Henrissat B."/>
            <person name="Grigoriev I.V."/>
            <person name="Hibbett D.S."/>
            <person name="Martin F."/>
            <person name="Nordberg H.P."/>
            <person name="Cantor M.N."/>
            <person name="Hua S.X."/>
        </authorList>
    </citation>
    <scope>NUCLEOTIDE SEQUENCE [LARGE SCALE GENOMIC DNA]</scope>
    <source>
        <strain evidence="7 8">ATCC 200175</strain>
    </source>
</reference>
<keyword evidence="3" id="KW-0223">Dioxygenase</keyword>
<organism evidence="7 8">
    <name type="scientific">Paxillus involutus ATCC 200175</name>
    <dbReference type="NCBI Taxonomy" id="664439"/>
    <lineage>
        <taxon>Eukaryota</taxon>
        <taxon>Fungi</taxon>
        <taxon>Dikarya</taxon>
        <taxon>Basidiomycota</taxon>
        <taxon>Agaricomycotina</taxon>
        <taxon>Agaricomycetes</taxon>
        <taxon>Agaricomycetidae</taxon>
        <taxon>Boletales</taxon>
        <taxon>Paxilineae</taxon>
        <taxon>Paxillaceae</taxon>
        <taxon>Paxillus</taxon>
    </lineage>
</organism>
<dbReference type="Gene3D" id="3.60.130.30">
    <property type="match status" value="1"/>
</dbReference>
<keyword evidence="4" id="KW-0560">Oxidoreductase</keyword>
<dbReference type="Proteomes" id="UP000053647">
    <property type="component" value="Unassembled WGS sequence"/>
</dbReference>
<evidence type="ECO:0000313" key="8">
    <source>
        <dbReference type="Proteomes" id="UP000053647"/>
    </source>
</evidence>
<comment type="cofactor">
    <cofactor evidence="1">
        <name>Fe(2+)</name>
        <dbReference type="ChEBI" id="CHEBI:29033"/>
    </cofactor>
</comment>
<dbReference type="Pfam" id="PF12851">
    <property type="entry name" value="Tet_JBP"/>
    <property type="match status" value="1"/>
</dbReference>
<gene>
    <name evidence="7" type="ORF">PAXINDRAFT_84676</name>
</gene>
<dbReference type="GO" id="GO:0051213">
    <property type="term" value="F:dioxygenase activity"/>
    <property type="evidence" value="ECO:0007669"/>
    <property type="project" value="UniProtKB-KW"/>
</dbReference>
<dbReference type="EMBL" id="KN819382">
    <property type="protein sequence ID" value="KIJ11325.1"/>
    <property type="molecule type" value="Genomic_DNA"/>
</dbReference>
<evidence type="ECO:0000259" key="6">
    <source>
        <dbReference type="Pfam" id="PF12851"/>
    </source>
</evidence>
<accession>A0A0C9T6I1</accession>
<feature type="domain" description="2OGFeDO JBP1/TET oxygenase" evidence="6">
    <location>
        <begin position="165"/>
        <end position="299"/>
    </location>
</feature>
<evidence type="ECO:0000256" key="4">
    <source>
        <dbReference type="ARBA" id="ARBA00023002"/>
    </source>
</evidence>
<reference evidence="8" key="2">
    <citation type="submission" date="2015-01" db="EMBL/GenBank/DDBJ databases">
        <title>Evolutionary Origins and Diversification of the Mycorrhizal Mutualists.</title>
        <authorList>
            <consortium name="DOE Joint Genome Institute"/>
            <consortium name="Mycorrhizal Genomics Consortium"/>
            <person name="Kohler A."/>
            <person name="Kuo A."/>
            <person name="Nagy L.G."/>
            <person name="Floudas D."/>
            <person name="Copeland A."/>
            <person name="Barry K.W."/>
            <person name="Cichocki N."/>
            <person name="Veneault-Fourrey C."/>
            <person name="LaButti K."/>
            <person name="Lindquist E.A."/>
            <person name="Lipzen A."/>
            <person name="Lundell T."/>
            <person name="Morin E."/>
            <person name="Murat C."/>
            <person name="Riley R."/>
            <person name="Ohm R."/>
            <person name="Sun H."/>
            <person name="Tunlid A."/>
            <person name="Henrissat B."/>
            <person name="Grigoriev I.V."/>
            <person name="Hibbett D.S."/>
            <person name="Martin F."/>
        </authorList>
    </citation>
    <scope>NUCLEOTIDE SEQUENCE [LARGE SCALE GENOMIC DNA]</scope>
    <source>
        <strain evidence="8">ATCC 200175</strain>
    </source>
</reference>
<evidence type="ECO:0000256" key="5">
    <source>
        <dbReference type="ARBA" id="ARBA00023004"/>
    </source>
</evidence>
<protein>
    <submittedName>
        <fullName evidence="7">Unplaced genomic scaffold PAXINscaffold_60, whole genome shotgun sequence</fullName>
    </submittedName>
</protein>
<dbReference type="AlphaFoldDB" id="A0A0C9T6I1"/>
<evidence type="ECO:0000256" key="2">
    <source>
        <dbReference type="ARBA" id="ARBA00022723"/>
    </source>
</evidence>
<evidence type="ECO:0000313" key="7">
    <source>
        <dbReference type="EMBL" id="KIJ11325.1"/>
    </source>
</evidence>